<name>A6KDL7_RAT</name>
<organism evidence="1 2">
    <name type="scientific">Rattus norvegicus</name>
    <name type="common">Rat</name>
    <dbReference type="NCBI Taxonomy" id="10116"/>
    <lineage>
        <taxon>Eukaryota</taxon>
        <taxon>Metazoa</taxon>
        <taxon>Chordata</taxon>
        <taxon>Craniata</taxon>
        <taxon>Vertebrata</taxon>
        <taxon>Euteleostomi</taxon>
        <taxon>Mammalia</taxon>
        <taxon>Eutheria</taxon>
        <taxon>Euarchontoglires</taxon>
        <taxon>Glires</taxon>
        <taxon>Rodentia</taxon>
        <taxon>Myomorpha</taxon>
        <taxon>Muroidea</taxon>
        <taxon>Muridae</taxon>
        <taxon>Murinae</taxon>
        <taxon>Rattus</taxon>
    </lineage>
</organism>
<feature type="non-terminal residue" evidence="1">
    <location>
        <position position="110"/>
    </location>
</feature>
<gene>
    <name evidence="1" type="ORF">rCG_21056</name>
</gene>
<dbReference type="Proteomes" id="UP000234681">
    <property type="component" value="Chromosome 6"/>
</dbReference>
<dbReference type="AlphaFoldDB" id="A6KDL7"/>
<evidence type="ECO:0000313" key="2">
    <source>
        <dbReference type="Proteomes" id="UP000234681"/>
    </source>
</evidence>
<accession>A6KDL7</accession>
<sequence length="110" mass="12439">MILAKFSYNAKFYKIIKKPPLFFTATSSVLLCTSGSETLKSKLKWKPHPRQLLKILLHFLLTKNFCAGDRSKHCLFSCCLFSADPADCSLHKSAAWKQWGKVTLRGEQSG</sequence>
<proteinExistence type="predicted"/>
<reference evidence="2" key="1">
    <citation type="submission" date="2005-09" db="EMBL/GenBank/DDBJ databases">
        <authorList>
            <person name="Mural R.J."/>
            <person name="Li P.W."/>
            <person name="Adams M.D."/>
            <person name="Amanatides P.G."/>
            <person name="Baden-Tillson H."/>
            <person name="Barnstead M."/>
            <person name="Chin S.H."/>
            <person name="Dew I."/>
            <person name="Evans C.A."/>
            <person name="Ferriera S."/>
            <person name="Flanigan M."/>
            <person name="Fosler C."/>
            <person name="Glodek A."/>
            <person name="Gu Z."/>
            <person name="Holt R.A."/>
            <person name="Jennings D."/>
            <person name="Kraft C.L."/>
            <person name="Lu F."/>
            <person name="Nguyen T."/>
            <person name="Nusskern D.R."/>
            <person name="Pfannkoch C.M."/>
            <person name="Sitter C."/>
            <person name="Sutton G.G."/>
            <person name="Venter J.C."/>
            <person name="Wang Z."/>
            <person name="Woodage T."/>
            <person name="Zheng X.H."/>
            <person name="Zhong F."/>
        </authorList>
    </citation>
    <scope>NUCLEOTIDE SEQUENCE [LARGE SCALE GENOMIC DNA]</scope>
    <source>
        <strain>BN</strain>
        <strain evidence="2">Sprague-Dawley</strain>
    </source>
</reference>
<dbReference type="EMBL" id="CH474038">
    <property type="protein sequence ID" value="EDL89082.1"/>
    <property type="molecule type" value="Genomic_DNA"/>
</dbReference>
<evidence type="ECO:0000313" key="1">
    <source>
        <dbReference type="EMBL" id="EDL89082.1"/>
    </source>
</evidence>
<protein>
    <submittedName>
        <fullName evidence="1">RCG21056</fullName>
    </submittedName>
</protein>